<evidence type="ECO:0000256" key="6">
    <source>
        <dbReference type="ARBA" id="ARBA00029467"/>
    </source>
</evidence>
<dbReference type="AlphaFoldDB" id="A0A9Q1KFA5"/>
<dbReference type="Proteomes" id="UP001153076">
    <property type="component" value="Unassembled WGS sequence"/>
</dbReference>
<proteinExistence type="inferred from homology"/>
<evidence type="ECO:0000256" key="3">
    <source>
        <dbReference type="ARBA" id="ARBA00022729"/>
    </source>
</evidence>
<sequence length="189" mass="20473">MAGGRAVVMPMLALLFGAAAVGLSMLAYAERIKSHEVERTPKGCSYPRSPSFALGILAALALLIEQLIISVGIRCFCCGRTKCPTNCYGLISVIVYVLSWLSFVIAFIGLIDTAIDNNHHHLAKKCKTGRDDLFQGAAIWCVFTIVLSLISYAFFKAGVRHNRSNQRGASLANEQSNVATAETTMQEKS</sequence>
<keyword evidence="3" id="KW-0732">Signal</keyword>
<evidence type="ECO:0000256" key="1">
    <source>
        <dbReference type="ARBA" id="ARBA00004127"/>
    </source>
</evidence>
<dbReference type="InterPro" id="IPR052222">
    <property type="entry name" value="DESIGUAL"/>
</dbReference>
<keyword evidence="4 7" id="KW-1133">Transmembrane helix</keyword>
<evidence type="ECO:0000256" key="2">
    <source>
        <dbReference type="ARBA" id="ARBA00022692"/>
    </source>
</evidence>
<comment type="caution">
    <text evidence="8">The sequence shown here is derived from an EMBL/GenBank/DDBJ whole genome shotgun (WGS) entry which is preliminary data.</text>
</comment>
<evidence type="ECO:0000256" key="4">
    <source>
        <dbReference type="ARBA" id="ARBA00022989"/>
    </source>
</evidence>
<name>A0A9Q1KFA5_9CARY</name>
<dbReference type="PANTHER" id="PTHR31769">
    <property type="entry name" value="OS07G0462200 PROTEIN-RELATED"/>
    <property type="match status" value="1"/>
</dbReference>
<evidence type="ECO:0000313" key="9">
    <source>
        <dbReference type="Proteomes" id="UP001153076"/>
    </source>
</evidence>
<dbReference type="OrthoDB" id="678343at2759"/>
<feature type="transmembrane region" description="Helical" evidence="7">
    <location>
        <begin position="137"/>
        <end position="155"/>
    </location>
</feature>
<dbReference type="EMBL" id="JAKOGI010000141">
    <property type="protein sequence ID" value="KAJ8442444.1"/>
    <property type="molecule type" value="Genomic_DNA"/>
</dbReference>
<protein>
    <submittedName>
        <fullName evidence="8">Uncharacterized protein</fullName>
    </submittedName>
</protein>
<gene>
    <name evidence="8" type="ORF">Cgig2_018721</name>
</gene>
<feature type="transmembrane region" description="Helical" evidence="7">
    <location>
        <begin position="88"/>
        <end position="111"/>
    </location>
</feature>
<organism evidence="8 9">
    <name type="scientific">Carnegiea gigantea</name>
    <dbReference type="NCBI Taxonomy" id="171969"/>
    <lineage>
        <taxon>Eukaryota</taxon>
        <taxon>Viridiplantae</taxon>
        <taxon>Streptophyta</taxon>
        <taxon>Embryophyta</taxon>
        <taxon>Tracheophyta</taxon>
        <taxon>Spermatophyta</taxon>
        <taxon>Magnoliopsida</taxon>
        <taxon>eudicotyledons</taxon>
        <taxon>Gunneridae</taxon>
        <taxon>Pentapetalae</taxon>
        <taxon>Caryophyllales</taxon>
        <taxon>Cactineae</taxon>
        <taxon>Cactaceae</taxon>
        <taxon>Cactoideae</taxon>
        <taxon>Echinocereeae</taxon>
        <taxon>Carnegiea</taxon>
    </lineage>
</organism>
<dbReference type="GO" id="GO:0012505">
    <property type="term" value="C:endomembrane system"/>
    <property type="evidence" value="ECO:0007669"/>
    <property type="project" value="UniProtKB-SubCell"/>
</dbReference>
<comment type="similarity">
    <text evidence="6">Belongs to the DESIGUAL family.</text>
</comment>
<keyword evidence="9" id="KW-1185">Reference proteome</keyword>
<evidence type="ECO:0000313" key="8">
    <source>
        <dbReference type="EMBL" id="KAJ8442444.1"/>
    </source>
</evidence>
<dbReference type="Pfam" id="PF06749">
    <property type="entry name" value="DUF1218"/>
    <property type="match status" value="1"/>
</dbReference>
<feature type="transmembrane region" description="Helical" evidence="7">
    <location>
        <begin position="53"/>
        <end position="76"/>
    </location>
</feature>
<keyword evidence="5 7" id="KW-0472">Membrane</keyword>
<keyword evidence="2 7" id="KW-0812">Transmembrane</keyword>
<evidence type="ECO:0000256" key="7">
    <source>
        <dbReference type="SAM" id="Phobius"/>
    </source>
</evidence>
<comment type="subcellular location">
    <subcellularLocation>
        <location evidence="1">Endomembrane system</location>
        <topology evidence="1">Multi-pass membrane protein</topology>
    </subcellularLocation>
</comment>
<accession>A0A9Q1KFA5</accession>
<evidence type="ECO:0000256" key="5">
    <source>
        <dbReference type="ARBA" id="ARBA00023136"/>
    </source>
</evidence>
<reference evidence="8" key="1">
    <citation type="submission" date="2022-04" db="EMBL/GenBank/DDBJ databases">
        <title>Carnegiea gigantea Genome sequencing and assembly v2.</title>
        <authorList>
            <person name="Copetti D."/>
            <person name="Sanderson M.J."/>
            <person name="Burquez A."/>
            <person name="Wojciechowski M.F."/>
        </authorList>
    </citation>
    <scope>NUCLEOTIDE SEQUENCE</scope>
    <source>
        <strain evidence="8">SGP5-SGP5p</strain>
        <tissue evidence="8">Aerial part</tissue>
    </source>
</reference>
<dbReference type="InterPro" id="IPR009606">
    <property type="entry name" value="DEAL/Modifying_wall_lignin1/2"/>
</dbReference>